<accession>A0AAE1P836</accession>
<feature type="domain" description="ETS" evidence="5">
    <location>
        <begin position="471"/>
        <end position="553"/>
    </location>
</feature>
<dbReference type="Pfam" id="PF00178">
    <property type="entry name" value="Ets"/>
    <property type="match status" value="1"/>
</dbReference>
<comment type="caution">
    <text evidence="7">The sequence shown here is derived from an EMBL/GenBank/DDBJ whole genome shotgun (WGS) entry which is preliminary data.</text>
</comment>
<reference evidence="7" key="1">
    <citation type="submission" date="2023-11" db="EMBL/GenBank/DDBJ databases">
        <title>Genome assemblies of two species of porcelain crab, Petrolisthes cinctipes and Petrolisthes manimaculis (Anomura: Porcellanidae).</title>
        <authorList>
            <person name="Angst P."/>
        </authorList>
    </citation>
    <scope>NUCLEOTIDE SEQUENCE</scope>
    <source>
        <strain evidence="7">PB745_02</strain>
        <tissue evidence="7">Gill</tissue>
    </source>
</reference>
<feature type="region of interest" description="Disordered" evidence="4">
    <location>
        <begin position="592"/>
        <end position="619"/>
    </location>
</feature>
<dbReference type="InterPro" id="IPR036390">
    <property type="entry name" value="WH_DNA-bd_sf"/>
</dbReference>
<gene>
    <name evidence="7" type="ORF">Pmani_025269</name>
</gene>
<feature type="compositionally biased region" description="Low complexity" evidence="4">
    <location>
        <begin position="600"/>
        <end position="619"/>
    </location>
</feature>
<proteinExistence type="inferred from homology"/>
<feature type="domain" description="BTB" evidence="6">
    <location>
        <begin position="114"/>
        <end position="181"/>
    </location>
</feature>
<evidence type="ECO:0000259" key="5">
    <source>
        <dbReference type="PROSITE" id="PS50061"/>
    </source>
</evidence>
<dbReference type="PRINTS" id="PR00454">
    <property type="entry name" value="ETSDOMAIN"/>
</dbReference>
<feature type="region of interest" description="Disordered" evidence="4">
    <location>
        <begin position="205"/>
        <end position="331"/>
    </location>
</feature>
<dbReference type="InterPro" id="IPR011333">
    <property type="entry name" value="SKP1/BTB/POZ_sf"/>
</dbReference>
<dbReference type="Pfam" id="PF00651">
    <property type="entry name" value="BTB"/>
    <property type="match status" value="1"/>
</dbReference>
<dbReference type="Proteomes" id="UP001292094">
    <property type="component" value="Unassembled WGS sequence"/>
</dbReference>
<evidence type="ECO:0000313" key="7">
    <source>
        <dbReference type="EMBL" id="KAK4302654.1"/>
    </source>
</evidence>
<dbReference type="InterPro" id="IPR036388">
    <property type="entry name" value="WH-like_DNA-bd_sf"/>
</dbReference>
<dbReference type="PROSITE" id="PS50097">
    <property type="entry name" value="BTB"/>
    <property type="match status" value="1"/>
</dbReference>
<feature type="compositionally biased region" description="Low complexity" evidence="4">
    <location>
        <begin position="56"/>
        <end position="71"/>
    </location>
</feature>
<dbReference type="GO" id="GO:0005634">
    <property type="term" value="C:nucleus"/>
    <property type="evidence" value="ECO:0007669"/>
    <property type="project" value="UniProtKB-SubCell"/>
</dbReference>
<dbReference type="GO" id="GO:0043565">
    <property type="term" value="F:sequence-specific DNA binding"/>
    <property type="evidence" value="ECO:0007669"/>
    <property type="project" value="InterPro"/>
</dbReference>
<feature type="region of interest" description="Disordered" evidence="4">
    <location>
        <begin position="51"/>
        <end position="83"/>
    </location>
</feature>
<feature type="compositionally biased region" description="Basic residues" evidence="4">
    <location>
        <begin position="282"/>
        <end position="295"/>
    </location>
</feature>
<comment type="similarity">
    <text evidence="1 3">Belongs to the ETS family.</text>
</comment>
<feature type="region of interest" description="Disordered" evidence="4">
    <location>
        <begin position="425"/>
        <end position="466"/>
    </location>
</feature>
<comment type="subcellular location">
    <subcellularLocation>
        <location evidence="3">Nucleus</location>
    </subcellularLocation>
</comment>
<keyword evidence="2 3" id="KW-0238">DNA-binding</keyword>
<dbReference type="GO" id="GO:0030154">
    <property type="term" value="P:cell differentiation"/>
    <property type="evidence" value="ECO:0007669"/>
    <property type="project" value="TreeGrafter"/>
</dbReference>
<dbReference type="Gene3D" id="3.30.710.10">
    <property type="entry name" value="Potassium Channel Kv1.1, Chain A"/>
    <property type="match status" value="1"/>
</dbReference>
<dbReference type="SMART" id="SM00413">
    <property type="entry name" value="ETS"/>
    <property type="match status" value="1"/>
</dbReference>
<dbReference type="SUPFAM" id="SSF46785">
    <property type="entry name" value="Winged helix' DNA-binding domain"/>
    <property type="match status" value="1"/>
</dbReference>
<evidence type="ECO:0000259" key="6">
    <source>
        <dbReference type="PROSITE" id="PS50097"/>
    </source>
</evidence>
<protein>
    <recommendedName>
        <fullName evidence="9">BTB domain-containing protein</fullName>
    </recommendedName>
</protein>
<organism evidence="7 8">
    <name type="scientific">Petrolisthes manimaculis</name>
    <dbReference type="NCBI Taxonomy" id="1843537"/>
    <lineage>
        <taxon>Eukaryota</taxon>
        <taxon>Metazoa</taxon>
        <taxon>Ecdysozoa</taxon>
        <taxon>Arthropoda</taxon>
        <taxon>Crustacea</taxon>
        <taxon>Multicrustacea</taxon>
        <taxon>Malacostraca</taxon>
        <taxon>Eumalacostraca</taxon>
        <taxon>Eucarida</taxon>
        <taxon>Decapoda</taxon>
        <taxon>Pleocyemata</taxon>
        <taxon>Anomura</taxon>
        <taxon>Galatheoidea</taxon>
        <taxon>Porcellanidae</taxon>
        <taxon>Petrolisthes</taxon>
    </lineage>
</organism>
<feature type="compositionally biased region" description="Low complexity" evidence="4">
    <location>
        <begin position="446"/>
        <end position="466"/>
    </location>
</feature>
<dbReference type="PRINTS" id="PR01217">
    <property type="entry name" value="PRICHEXTENSN"/>
</dbReference>
<dbReference type="SMART" id="SM00225">
    <property type="entry name" value="BTB"/>
    <property type="match status" value="1"/>
</dbReference>
<dbReference type="PANTHER" id="PTHR11849:SF191">
    <property type="entry name" value="ECDYSONE-INDUCED PROTEIN 74EF ISOFORM B"/>
    <property type="match status" value="1"/>
</dbReference>
<feature type="region of interest" description="Disordered" evidence="4">
    <location>
        <begin position="343"/>
        <end position="408"/>
    </location>
</feature>
<keyword evidence="8" id="KW-1185">Reference proteome</keyword>
<dbReference type="AlphaFoldDB" id="A0AAE1P836"/>
<keyword evidence="3" id="KW-0539">Nucleus</keyword>
<dbReference type="Gene3D" id="1.10.10.10">
    <property type="entry name" value="Winged helix-like DNA-binding domain superfamily/Winged helix DNA-binding domain"/>
    <property type="match status" value="1"/>
</dbReference>
<sequence>MLNAESSTNDEECGGGGGGENLPSLNHVVSTSLARLHLLNAYRLSVHPDSQQNITENNNNSERQQQQQQQPEEGEGGGVDAEGGGAEEYRVRWEGHGLQVTKQVARLEEDLTTSDVTLQAKGSTPIYSHRMVLAAASPFFYSVLQNLPPGHHPVIVVGGASGRLLRMAVSFCYSGILTILARDIPLLLKVSEELEITGLTESLKHAHNTTTTTTNQQQQQQHRRQQQQHQHQKKLPRPSPYLLHQQQQQQQHNNNNSNNNSPFYPRSSRPPSPPTRFPFTPHHPHPHPLPHHHHALAPSPPHPSIKRSAAPPLLKDGPSKKKVKVEKEEVEEEVVVEEECIIPPHSSPLHHPHPPGSAPPFLDHPFLPISSCSPTPSFSPPNSAPPQSFRVHSPLTPRHPPSPAPGLISKQEAEESLRMVLAPSPLLAPHPHHPQQQGVDGPEPSPSLLGPLTPSTPSTPTTPSLKTGSRVLLWRFLLDLLHDPRYTPYYIRWLDRTDGIFRIMESDMVAQLWGLARKNNNMNYEKMSRGMRTYYKRGILFHIDGTKLIYRFNTSEPEIKQRMKFHDLTSQRPGGEGGEQILSNYLPSHIPSALRTPTETNNNNNINNNNNNNNNTTTTSSASFSSFGLGDAHDPLSRPYLYYPYLSLLGAATGKRELY</sequence>
<dbReference type="PANTHER" id="PTHR11849">
    <property type="entry name" value="ETS"/>
    <property type="match status" value="1"/>
</dbReference>
<feature type="compositionally biased region" description="Low complexity" evidence="4">
    <location>
        <begin position="425"/>
        <end position="437"/>
    </location>
</feature>
<dbReference type="InterPro" id="IPR000418">
    <property type="entry name" value="Ets_dom"/>
</dbReference>
<dbReference type="GO" id="GO:0000981">
    <property type="term" value="F:DNA-binding transcription factor activity, RNA polymerase II-specific"/>
    <property type="evidence" value="ECO:0007669"/>
    <property type="project" value="TreeGrafter"/>
</dbReference>
<evidence type="ECO:0000256" key="1">
    <source>
        <dbReference type="ARBA" id="ARBA00005562"/>
    </source>
</evidence>
<dbReference type="SUPFAM" id="SSF54695">
    <property type="entry name" value="POZ domain"/>
    <property type="match status" value="1"/>
</dbReference>
<dbReference type="InterPro" id="IPR046328">
    <property type="entry name" value="ETS_fam"/>
</dbReference>
<name>A0AAE1P836_9EUCA</name>
<evidence type="ECO:0000256" key="4">
    <source>
        <dbReference type="SAM" id="MobiDB-lite"/>
    </source>
</evidence>
<evidence type="ECO:0008006" key="9">
    <source>
        <dbReference type="Google" id="ProtNLM"/>
    </source>
</evidence>
<feature type="region of interest" description="Disordered" evidence="4">
    <location>
        <begin position="1"/>
        <end position="21"/>
    </location>
</feature>
<feature type="compositionally biased region" description="Low complexity" evidence="4">
    <location>
        <begin position="208"/>
        <end position="220"/>
    </location>
</feature>
<feature type="compositionally biased region" description="Basic residues" evidence="4">
    <location>
        <begin position="221"/>
        <end position="236"/>
    </location>
</feature>
<dbReference type="InterPro" id="IPR000210">
    <property type="entry name" value="BTB/POZ_dom"/>
</dbReference>
<evidence type="ECO:0000256" key="3">
    <source>
        <dbReference type="RuleBase" id="RU004019"/>
    </source>
</evidence>
<evidence type="ECO:0000313" key="8">
    <source>
        <dbReference type="Proteomes" id="UP001292094"/>
    </source>
</evidence>
<dbReference type="EMBL" id="JAWZYT010002696">
    <property type="protein sequence ID" value="KAK4302654.1"/>
    <property type="molecule type" value="Genomic_DNA"/>
</dbReference>
<evidence type="ECO:0000256" key="2">
    <source>
        <dbReference type="ARBA" id="ARBA00023125"/>
    </source>
</evidence>
<feature type="compositionally biased region" description="Low complexity" evidence="4">
    <location>
        <begin position="240"/>
        <end position="267"/>
    </location>
</feature>
<dbReference type="PROSITE" id="PS50061">
    <property type="entry name" value="ETS_DOMAIN_3"/>
    <property type="match status" value="1"/>
</dbReference>